<organism evidence="2 3">
    <name type="scientific">Hebeloma cylindrosporum</name>
    <dbReference type="NCBI Taxonomy" id="76867"/>
    <lineage>
        <taxon>Eukaryota</taxon>
        <taxon>Fungi</taxon>
        <taxon>Dikarya</taxon>
        <taxon>Basidiomycota</taxon>
        <taxon>Agaricomycotina</taxon>
        <taxon>Agaricomycetes</taxon>
        <taxon>Agaricomycetidae</taxon>
        <taxon>Agaricales</taxon>
        <taxon>Agaricineae</taxon>
        <taxon>Hymenogastraceae</taxon>
        <taxon>Hebeloma</taxon>
    </lineage>
</organism>
<name>A0A0C2YWV2_HEBCY</name>
<reference evidence="3" key="2">
    <citation type="submission" date="2015-01" db="EMBL/GenBank/DDBJ databases">
        <title>Evolutionary Origins and Diversification of the Mycorrhizal Mutualists.</title>
        <authorList>
            <consortium name="DOE Joint Genome Institute"/>
            <consortium name="Mycorrhizal Genomics Consortium"/>
            <person name="Kohler A."/>
            <person name="Kuo A."/>
            <person name="Nagy L.G."/>
            <person name="Floudas D."/>
            <person name="Copeland A."/>
            <person name="Barry K.W."/>
            <person name="Cichocki N."/>
            <person name="Veneault-Fourrey C."/>
            <person name="LaButti K."/>
            <person name="Lindquist E.A."/>
            <person name="Lipzen A."/>
            <person name="Lundell T."/>
            <person name="Morin E."/>
            <person name="Murat C."/>
            <person name="Riley R."/>
            <person name="Ohm R."/>
            <person name="Sun H."/>
            <person name="Tunlid A."/>
            <person name="Henrissat B."/>
            <person name="Grigoriev I.V."/>
            <person name="Hibbett D.S."/>
            <person name="Martin F."/>
        </authorList>
    </citation>
    <scope>NUCLEOTIDE SEQUENCE [LARGE SCALE GENOMIC DNA]</scope>
    <source>
        <strain evidence="3">h7</strain>
    </source>
</reference>
<dbReference type="Proteomes" id="UP000053424">
    <property type="component" value="Unassembled WGS sequence"/>
</dbReference>
<dbReference type="HOGENOM" id="CLU_024649_1_0_1"/>
<dbReference type="Gene3D" id="3.80.10.10">
    <property type="entry name" value="Ribonuclease Inhibitor"/>
    <property type="match status" value="1"/>
</dbReference>
<evidence type="ECO:0000313" key="2">
    <source>
        <dbReference type="EMBL" id="KIM45482.1"/>
    </source>
</evidence>
<accession>A0A0C2YWV2</accession>
<keyword evidence="1" id="KW-1133">Transmembrane helix</keyword>
<proteinExistence type="predicted"/>
<sequence length="580" mass="64921">MDPPIFSTRASLNSQQSPLALAPGDLLLDIAIFLETRSDLLNFCLTSHYVFSNVSSVLYESVVLGSVEQCRVTLGMLSRTPGIARHIRELVVRPQARYKSYFSPADNASASYAVRKVASEKCLDALVTFNWDADELPYYEDVWFALRVGCPQLRHVGTTFGAVLPNVNSHLFDFQDLRGFSLTLKSGFYENQINLFLDEDEPVFKKLWTMLTRRCPNLEELAIDGFSSIPTDIQFLVDGRWPRLRKLSLGDVCMDWFPRSLNPGEKRPFISFLEAHPSLEHLTLSRHVIQSLHFTSLEAGSLNKVTTFSGTHQQLQALPHLYRSLQSVVFRDPVDTRDVSAPTVAALLRDLTSLTTLKISFTLHSMYDSGNLLQSLIQSCPKLRHLELACGHKPSFQLDSFAKTVRGFPKLRTLKLAIVRYPGDSLASGATRIARSNPRIHKFSLTFIPPVYPVPLPFSIPYRAFPFPSPAEATGLFEVSCDQHGLPLSLSAVEHRRFTWPLGLGVSSRTRKYWKDLRPPNFPGRRSAGLMNLVFERSSAGEEIRMILFCAFLAFLAVCGIVADGMSRPRTGASSAIANF</sequence>
<gene>
    <name evidence="2" type="ORF">M413DRAFT_442148</name>
</gene>
<protein>
    <submittedName>
        <fullName evidence="2">Uncharacterized protein</fullName>
    </submittedName>
</protein>
<evidence type="ECO:0000313" key="3">
    <source>
        <dbReference type="Proteomes" id="UP000053424"/>
    </source>
</evidence>
<feature type="transmembrane region" description="Helical" evidence="1">
    <location>
        <begin position="544"/>
        <end position="563"/>
    </location>
</feature>
<dbReference type="OrthoDB" id="2870744at2759"/>
<keyword evidence="1" id="KW-0812">Transmembrane</keyword>
<dbReference type="AlphaFoldDB" id="A0A0C2YWV2"/>
<evidence type="ECO:0000256" key="1">
    <source>
        <dbReference type="SAM" id="Phobius"/>
    </source>
</evidence>
<dbReference type="InterPro" id="IPR032675">
    <property type="entry name" value="LRR_dom_sf"/>
</dbReference>
<dbReference type="EMBL" id="KN831772">
    <property type="protein sequence ID" value="KIM45482.1"/>
    <property type="molecule type" value="Genomic_DNA"/>
</dbReference>
<keyword evidence="1" id="KW-0472">Membrane</keyword>
<reference evidence="2 3" key="1">
    <citation type="submission" date="2014-04" db="EMBL/GenBank/DDBJ databases">
        <authorList>
            <consortium name="DOE Joint Genome Institute"/>
            <person name="Kuo A."/>
            <person name="Gay G."/>
            <person name="Dore J."/>
            <person name="Kohler A."/>
            <person name="Nagy L.G."/>
            <person name="Floudas D."/>
            <person name="Copeland A."/>
            <person name="Barry K.W."/>
            <person name="Cichocki N."/>
            <person name="Veneault-Fourrey C."/>
            <person name="LaButti K."/>
            <person name="Lindquist E.A."/>
            <person name="Lipzen A."/>
            <person name="Lundell T."/>
            <person name="Morin E."/>
            <person name="Murat C."/>
            <person name="Sun H."/>
            <person name="Tunlid A."/>
            <person name="Henrissat B."/>
            <person name="Grigoriev I.V."/>
            <person name="Hibbett D.S."/>
            <person name="Martin F."/>
            <person name="Nordberg H.P."/>
            <person name="Cantor M.N."/>
            <person name="Hua S.X."/>
        </authorList>
    </citation>
    <scope>NUCLEOTIDE SEQUENCE [LARGE SCALE GENOMIC DNA]</scope>
    <source>
        <strain evidence="3">h7</strain>
    </source>
</reference>
<keyword evidence="3" id="KW-1185">Reference proteome</keyword>
<dbReference type="SUPFAM" id="SSF52047">
    <property type="entry name" value="RNI-like"/>
    <property type="match status" value="1"/>
</dbReference>
<dbReference type="STRING" id="686832.A0A0C2YWV2"/>